<name>A0A2N6T3A3_9CORY</name>
<proteinExistence type="inferred from homology"/>
<dbReference type="PANTHER" id="PTHR43272">
    <property type="entry name" value="LONG-CHAIN-FATTY-ACID--COA LIGASE"/>
    <property type="match status" value="1"/>
</dbReference>
<evidence type="ECO:0000256" key="3">
    <source>
        <dbReference type="ARBA" id="ARBA00022832"/>
    </source>
</evidence>
<dbReference type="SUPFAM" id="SSF56801">
    <property type="entry name" value="Acetyl-CoA synthetase-like"/>
    <property type="match status" value="1"/>
</dbReference>
<evidence type="ECO:0000256" key="1">
    <source>
        <dbReference type="ARBA" id="ARBA00006432"/>
    </source>
</evidence>
<dbReference type="InterPro" id="IPR020845">
    <property type="entry name" value="AMP-binding_CS"/>
</dbReference>
<comment type="similarity">
    <text evidence="1">Belongs to the ATP-dependent AMP-binding enzyme family.</text>
</comment>
<dbReference type="GO" id="GO:0004467">
    <property type="term" value="F:long-chain fatty acid-CoA ligase activity"/>
    <property type="evidence" value="ECO:0007669"/>
    <property type="project" value="TreeGrafter"/>
</dbReference>
<feature type="domain" description="AMP-dependent synthetase/ligase" evidence="6">
    <location>
        <begin position="28"/>
        <end position="443"/>
    </location>
</feature>
<keyword evidence="4" id="KW-0443">Lipid metabolism</keyword>
<dbReference type="InterPro" id="IPR000873">
    <property type="entry name" value="AMP-dep_synth/lig_dom"/>
</dbReference>
<evidence type="ECO:0000313" key="7">
    <source>
        <dbReference type="EMBL" id="PMC63796.1"/>
    </source>
</evidence>
<gene>
    <name evidence="7" type="ORF">CJ203_09305</name>
</gene>
<dbReference type="Gene3D" id="3.40.50.12780">
    <property type="entry name" value="N-terminal domain of ligase-like"/>
    <property type="match status" value="1"/>
</dbReference>
<evidence type="ECO:0000259" key="6">
    <source>
        <dbReference type="Pfam" id="PF00501"/>
    </source>
</evidence>
<dbReference type="PROSITE" id="PS00455">
    <property type="entry name" value="AMP_BINDING"/>
    <property type="match status" value="1"/>
</dbReference>
<evidence type="ECO:0000313" key="8">
    <source>
        <dbReference type="Proteomes" id="UP000235836"/>
    </source>
</evidence>
<dbReference type="CDD" id="cd05907">
    <property type="entry name" value="VL_LC_FACS_like"/>
    <property type="match status" value="1"/>
</dbReference>
<dbReference type="Pfam" id="PF23562">
    <property type="entry name" value="AMP-binding_C_3"/>
    <property type="match status" value="1"/>
</dbReference>
<dbReference type="InterPro" id="IPR042099">
    <property type="entry name" value="ANL_N_sf"/>
</dbReference>
<dbReference type="GO" id="GO:0016020">
    <property type="term" value="C:membrane"/>
    <property type="evidence" value="ECO:0007669"/>
    <property type="project" value="TreeGrafter"/>
</dbReference>
<protein>
    <recommendedName>
        <fullName evidence="5">Acyl-CoA synthetase</fullName>
    </recommendedName>
</protein>
<dbReference type="RefSeq" id="WP_102724372.1">
    <property type="nucleotide sequence ID" value="NZ_PNHG01000016.1"/>
</dbReference>
<evidence type="ECO:0000256" key="2">
    <source>
        <dbReference type="ARBA" id="ARBA00022598"/>
    </source>
</evidence>
<organism evidence="7 8">
    <name type="scientific">Corynebacterium tuscaniense</name>
    <dbReference type="NCBI Taxonomy" id="302449"/>
    <lineage>
        <taxon>Bacteria</taxon>
        <taxon>Bacillati</taxon>
        <taxon>Actinomycetota</taxon>
        <taxon>Actinomycetes</taxon>
        <taxon>Mycobacteriales</taxon>
        <taxon>Corynebacteriaceae</taxon>
        <taxon>Corynebacterium</taxon>
    </lineage>
</organism>
<dbReference type="EMBL" id="PNHG01000016">
    <property type="protein sequence ID" value="PMC63796.1"/>
    <property type="molecule type" value="Genomic_DNA"/>
</dbReference>
<keyword evidence="3" id="KW-0276">Fatty acid metabolism</keyword>
<evidence type="ECO:0000256" key="4">
    <source>
        <dbReference type="ARBA" id="ARBA00023098"/>
    </source>
</evidence>
<dbReference type="Proteomes" id="UP000235836">
    <property type="component" value="Unassembled WGS sequence"/>
</dbReference>
<dbReference type="AlphaFoldDB" id="A0A2N6T3A3"/>
<dbReference type="Pfam" id="PF00501">
    <property type="entry name" value="AMP-binding"/>
    <property type="match status" value="1"/>
</dbReference>
<keyword evidence="2 7" id="KW-0436">Ligase</keyword>
<dbReference type="PANTHER" id="PTHR43272:SF32">
    <property type="entry name" value="AMP-DEPENDENT SYNTHETASE_LIGASE DOMAIN-CONTAINING PROTEIN"/>
    <property type="match status" value="1"/>
</dbReference>
<sequence length="615" mass="67564">MTTPSKTYSTPAGFTLAPDENCLTLVIKQCTENPDKVMFSRPEGHDWVEVTGREFMEQFRAVAKGLVANGIEFGDRVGLMADSSYSWAVMDFAIWAAGASSVPVYPSSSEHQVQWIVEDSGARVVVTDTEANRHLYDNLLLGEDGTPRLKDSPSQLLRTLSFAGDALEILAEDGKDVEDAVIDDRIARIQHDDLASLVYTSGTTGRPKGCILTHLVWAHEAVALLTHPIGHTIATRPDARYVTILPLAHVLARAVALASTIAGAHQIHWSDTRTIVMGLQRFQPHMLLGVPRIFEKVRDGAYNKAADSSSFAARTFLEAEKAAVAYSKALDTPEGPSLRLKVKRSIFDRLVYKKLRDAVGGQAEFAISGGSALSKHLNHFFRGARLPICEGYGLTETAAAAAVNFGEETKIGTVGKPLNGYSAMINEDGEICFKGDGVFKGYWNNPEATAEAIKDGWFCTGDLGEIDEDGYITITGRKKDLIVTAGGKNVSPGPMEDILRGDPLISQALIVGDGKPYVGVLVTLDEDELRRWKATNNVPESTHLRQLVKTPELRAYVQDAVNEVNRTVSHAEQIKKFRILTRDLTEDSGEMTPTMKIKRNVVFERYKKDIDRLYR</sequence>
<keyword evidence="8" id="KW-1185">Reference proteome</keyword>
<reference evidence="7 8" key="1">
    <citation type="submission" date="2017-09" db="EMBL/GenBank/DDBJ databases">
        <title>Bacterial strain isolated from the female urinary microbiota.</title>
        <authorList>
            <person name="Thomas-White K."/>
            <person name="Kumar N."/>
            <person name="Forster S."/>
            <person name="Putonti C."/>
            <person name="Lawley T."/>
            <person name="Wolfe A.J."/>
        </authorList>
    </citation>
    <scope>NUCLEOTIDE SEQUENCE [LARGE SCALE GENOMIC DNA]</scope>
    <source>
        <strain evidence="7 8">UMB0792</strain>
    </source>
</reference>
<accession>A0A2N6T3A3</accession>
<evidence type="ECO:0000256" key="5">
    <source>
        <dbReference type="ARBA" id="ARBA00032875"/>
    </source>
</evidence>
<comment type="caution">
    <text evidence="7">The sequence shown here is derived from an EMBL/GenBank/DDBJ whole genome shotgun (WGS) entry which is preliminary data.</text>
</comment>